<reference evidence="1 2" key="1">
    <citation type="submission" date="2016-08" db="EMBL/GenBank/DDBJ databases">
        <title>Genome sequencing of Vibrio scophthalmi strain FP3289, an isolated from Paralichthys olivaceus.</title>
        <authorList>
            <person name="Han H.-J."/>
        </authorList>
    </citation>
    <scope>NUCLEOTIDE SEQUENCE [LARGE SCALE GENOMIC DNA]</scope>
    <source>
        <strain evidence="1 2">FP3289</strain>
    </source>
</reference>
<dbReference type="EMBL" id="MDCJ01000003">
    <property type="protein sequence ID" value="ODS09745.1"/>
    <property type="molecule type" value="Genomic_DNA"/>
</dbReference>
<evidence type="ECO:0000313" key="1">
    <source>
        <dbReference type="EMBL" id="ODS09745.1"/>
    </source>
</evidence>
<gene>
    <name evidence="1" type="ORF">VSF3289_03207</name>
</gene>
<dbReference type="Proteomes" id="UP000095131">
    <property type="component" value="Unassembled WGS sequence"/>
</dbReference>
<name>A0A1E3WJ38_9VIBR</name>
<organism evidence="1 2">
    <name type="scientific">Vibrio scophthalmi</name>
    <dbReference type="NCBI Taxonomy" id="45658"/>
    <lineage>
        <taxon>Bacteria</taxon>
        <taxon>Pseudomonadati</taxon>
        <taxon>Pseudomonadota</taxon>
        <taxon>Gammaproteobacteria</taxon>
        <taxon>Vibrionales</taxon>
        <taxon>Vibrionaceae</taxon>
        <taxon>Vibrio</taxon>
    </lineage>
</organism>
<comment type="caution">
    <text evidence="1">The sequence shown here is derived from an EMBL/GenBank/DDBJ whole genome shotgun (WGS) entry which is preliminary data.</text>
</comment>
<evidence type="ECO:0000313" key="2">
    <source>
        <dbReference type="Proteomes" id="UP000095131"/>
    </source>
</evidence>
<accession>A0A1E3WJ38</accession>
<dbReference type="RefSeq" id="WP_069447396.1">
    <property type="nucleotide sequence ID" value="NZ_MDCJ01000003.1"/>
</dbReference>
<proteinExistence type="predicted"/>
<dbReference type="AlphaFoldDB" id="A0A1E3WJ38"/>
<sequence>MTRTKTGKERKNSYQDNAIYILVVMRIKNGDLGFMPMVKLHELLELQRGYPVDKDNLNKSMKRLAREGIVNMQKDLMTSRLSIRLSDRGLQRGIDVFHHIAGERLEIPECYTGQIDAFSVL</sequence>
<protein>
    <submittedName>
        <fullName evidence="1">Uncharacterized protein</fullName>
    </submittedName>
</protein>